<dbReference type="GO" id="GO:0005847">
    <property type="term" value="C:mRNA cleavage and polyadenylation specificity factor complex"/>
    <property type="evidence" value="ECO:0007669"/>
    <property type="project" value="TreeGrafter"/>
</dbReference>
<dbReference type="InterPro" id="IPR022075">
    <property type="entry name" value="Symplekin_C"/>
</dbReference>
<feature type="region of interest" description="Disordered" evidence="1">
    <location>
        <begin position="120"/>
        <end position="152"/>
    </location>
</feature>
<protein>
    <recommendedName>
        <fullName evidence="2">Symplekin C-terminal domain-containing protein</fullName>
    </recommendedName>
</protein>
<name>A0A1X6NIH7_PORUM</name>
<dbReference type="PANTHER" id="PTHR15245">
    <property type="entry name" value="SYMPLEKIN-RELATED"/>
    <property type="match status" value="1"/>
</dbReference>
<accession>A0A1X6NIH7</accession>
<evidence type="ECO:0000256" key="1">
    <source>
        <dbReference type="SAM" id="MobiDB-lite"/>
    </source>
</evidence>
<dbReference type="OrthoDB" id="331600at2759"/>
<feature type="compositionally biased region" description="Gly residues" evidence="1">
    <location>
        <begin position="121"/>
        <end position="152"/>
    </location>
</feature>
<dbReference type="InterPro" id="IPR021850">
    <property type="entry name" value="Symplekin/Pta1"/>
</dbReference>
<dbReference type="Proteomes" id="UP000218209">
    <property type="component" value="Unassembled WGS sequence"/>
</dbReference>
<evidence type="ECO:0000259" key="2">
    <source>
        <dbReference type="Pfam" id="PF12295"/>
    </source>
</evidence>
<dbReference type="PANTHER" id="PTHR15245:SF20">
    <property type="entry name" value="SYMPLEKIN"/>
    <property type="match status" value="1"/>
</dbReference>
<dbReference type="AlphaFoldDB" id="A0A1X6NIH7"/>
<evidence type="ECO:0000313" key="4">
    <source>
        <dbReference type="Proteomes" id="UP000218209"/>
    </source>
</evidence>
<feature type="domain" description="Symplekin C-terminal" evidence="2">
    <location>
        <begin position="162"/>
        <end position="271"/>
    </location>
</feature>
<sequence>MPVLSGLNRREVLRLLPVLVAHPPGAALAAQAAADDAWSAGVAAAAAAATAGGAAAPSFVPVMEKLLSRRPAPVLSPSELLVEIHRLPTAGEDGGDGVTAAGVAGGIAVGAASGLPVPVSSGGGGGGGGRGGGGGGGGGRSGRGGGASGGRGGAAALPVGGVPLAALKAATSAAFELPAHYTRQTLAVVAQQLVEVTPPPPLFLPSLLQTVAAHPALSTFVATNILARLVDKEVWAHGAAWAGFVAACEATLPASAPVLLKLPPAQLGGALRASEALRGPLKAHAAAARGGVLSWQRNIIDGA</sequence>
<dbReference type="Pfam" id="PF12295">
    <property type="entry name" value="Symplekin_C"/>
    <property type="match status" value="1"/>
</dbReference>
<proteinExistence type="predicted"/>
<keyword evidence="4" id="KW-1185">Reference proteome</keyword>
<organism evidence="3 4">
    <name type="scientific">Porphyra umbilicalis</name>
    <name type="common">Purple laver</name>
    <name type="synonym">Red alga</name>
    <dbReference type="NCBI Taxonomy" id="2786"/>
    <lineage>
        <taxon>Eukaryota</taxon>
        <taxon>Rhodophyta</taxon>
        <taxon>Bangiophyceae</taxon>
        <taxon>Bangiales</taxon>
        <taxon>Bangiaceae</taxon>
        <taxon>Porphyra</taxon>
    </lineage>
</organism>
<evidence type="ECO:0000313" key="3">
    <source>
        <dbReference type="EMBL" id="OSX68340.1"/>
    </source>
</evidence>
<reference evidence="3 4" key="1">
    <citation type="submission" date="2017-03" db="EMBL/GenBank/DDBJ databases">
        <title>WGS assembly of Porphyra umbilicalis.</title>
        <authorList>
            <person name="Brawley S.H."/>
            <person name="Blouin N.A."/>
            <person name="Ficko-Blean E."/>
            <person name="Wheeler G.L."/>
            <person name="Lohr M."/>
            <person name="Goodson H.V."/>
            <person name="Jenkins J.W."/>
            <person name="Blaby-Haas C.E."/>
            <person name="Helliwell K.E."/>
            <person name="Chan C."/>
            <person name="Marriage T."/>
            <person name="Bhattacharya D."/>
            <person name="Klein A.S."/>
            <person name="Badis Y."/>
            <person name="Brodie J."/>
            <person name="Cao Y."/>
            <person name="Collen J."/>
            <person name="Dittami S.M."/>
            <person name="Gachon C.M."/>
            <person name="Green B.R."/>
            <person name="Karpowicz S."/>
            <person name="Kim J.W."/>
            <person name="Kudahl U."/>
            <person name="Lin S."/>
            <person name="Michel G."/>
            <person name="Mittag M."/>
            <person name="Olson B.J."/>
            <person name="Pangilinan J."/>
            <person name="Peng Y."/>
            <person name="Qiu H."/>
            <person name="Shu S."/>
            <person name="Singer J.T."/>
            <person name="Smith A.G."/>
            <person name="Sprecher B.N."/>
            <person name="Wagner V."/>
            <person name="Wang W."/>
            <person name="Wang Z.-Y."/>
            <person name="Yan J."/>
            <person name="Yarish C."/>
            <person name="Zoeuner-Riek S."/>
            <person name="Zhuang Y."/>
            <person name="Zou Y."/>
            <person name="Lindquist E.A."/>
            <person name="Grimwood J."/>
            <person name="Barry K."/>
            <person name="Rokhsar D.S."/>
            <person name="Schmutz J."/>
            <person name="Stiller J.W."/>
            <person name="Grossman A.R."/>
            <person name="Prochnik S.E."/>
        </authorList>
    </citation>
    <scope>NUCLEOTIDE SEQUENCE [LARGE SCALE GENOMIC DNA]</scope>
    <source>
        <strain evidence="3">4086291</strain>
    </source>
</reference>
<dbReference type="EMBL" id="KV920697">
    <property type="protein sequence ID" value="OSX68340.1"/>
    <property type="molecule type" value="Genomic_DNA"/>
</dbReference>
<gene>
    <name evidence="3" type="ORF">BU14_2971s0001</name>
</gene>